<sequence length="521" mass="59560">MPKDMVPEDYLNKDFDYTKLTKTQLRRIMYENGIEAIPPLTAKKSELLDAYKESIHNRIDVLIGKRKNISMENSFQNVSPKKKYVFEEVPDVPVENDKDRGSGKKPYSATPTHDNRTPRKNRKEADGNASKSFSLRDFSFIEGTPSNQEKRNSLLEDQELGSASLMGDASAANNSTMDFSGSSFSSSFIHSSSSERSSASRKNEKEGISSDIRKRAFTSDPTLDKPELQSKNSSPRSSVGSTKSSSNRLRPQGKKSKWCFVVLSIIGFAAAGYFRFACPYCLDDRRPCIPLPEHSRVINGKLVCDKGFIIKHGILRDYCMKDNRREKEMSRKIKELRKILEKRSGDYIYGMTRTKSVPVDLLTKDPEIVEKLGKEVGIVVSNGMIYSVNARVSIKTFFRYYFRRMVMISTPLAIVIGITKVIGMFRRKKQERIQAARKVVKDIADVLVRQIYVSTRNSNFPNHVYIEQLKDCFGVDKKVWREVERMIRRNSNIRESCVEGKNVWEWVGPILYKPEFNGSLF</sequence>
<feature type="transmembrane region" description="Helical" evidence="7">
    <location>
        <begin position="401"/>
        <end position="422"/>
    </location>
</feature>
<protein>
    <submittedName>
        <fullName evidence="10">Man1-Src1p-C-terminal domain-containing protein</fullName>
    </submittedName>
</protein>
<feature type="region of interest" description="Disordered" evidence="6">
    <location>
        <begin position="91"/>
        <end position="130"/>
    </location>
</feature>
<keyword evidence="3 7" id="KW-1133">Transmembrane helix</keyword>
<evidence type="ECO:0000256" key="4">
    <source>
        <dbReference type="ARBA" id="ARBA00023136"/>
    </source>
</evidence>
<organism evidence="9 11">
    <name type="scientific">Encephalitozoon hellem</name>
    <name type="common">Microsporidian parasite</name>
    <dbReference type="NCBI Taxonomy" id="27973"/>
    <lineage>
        <taxon>Eukaryota</taxon>
        <taxon>Fungi</taxon>
        <taxon>Fungi incertae sedis</taxon>
        <taxon>Microsporidia</taxon>
        <taxon>Unikaryonidae</taxon>
        <taxon>Encephalitozoon</taxon>
    </lineage>
</organism>
<feature type="region of interest" description="Disordered" evidence="6">
    <location>
        <begin position="190"/>
        <end position="251"/>
    </location>
</feature>
<proteinExistence type="predicted"/>
<reference evidence="10 12" key="2">
    <citation type="submission" date="2023-02" db="EMBL/GenBank/DDBJ databases">
        <title>Encephalitozoon hellem ATCC 50451 complete genome.</title>
        <authorList>
            <person name="Mascarenhas dos Santos A.C."/>
            <person name="Julian A.T."/>
            <person name="Pombert J.-F."/>
        </authorList>
    </citation>
    <scope>NUCLEOTIDE SEQUENCE [LARGE SCALE GENOMIC DNA]</scope>
    <source>
        <strain evidence="10 12">ATCC 50451</strain>
    </source>
</reference>
<reference evidence="9" key="1">
    <citation type="submission" date="2021-05" db="EMBL/GenBank/DDBJ databases">
        <title>Encephalitozoon hellem ATCC 50604 Complete Genome.</title>
        <authorList>
            <person name="Mascarenhas dos Santos A.C."/>
            <person name="Julian A.T."/>
            <person name="Pombert J.-F."/>
        </authorList>
    </citation>
    <scope>NUCLEOTIDE SEQUENCE</scope>
    <source>
        <strain evidence="9">ATCC 50604</strain>
    </source>
</reference>
<dbReference type="EMBL" id="CP119072">
    <property type="protein sequence ID" value="WEL39952.1"/>
    <property type="molecule type" value="Genomic_DNA"/>
</dbReference>
<dbReference type="GO" id="GO:0003682">
    <property type="term" value="F:chromatin binding"/>
    <property type="evidence" value="ECO:0007669"/>
    <property type="project" value="InterPro"/>
</dbReference>
<dbReference type="GO" id="GO:0071763">
    <property type="term" value="P:nuclear membrane organization"/>
    <property type="evidence" value="ECO:0007669"/>
    <property type="project" value="TreeGrafter"/>
</dbReference>
<dbReference type="PANTHER" id="PTHR47808:SF2">
    <property type="entry name" value="LEM DOMAIN-CONTAINING PROTEIN 2"/>
    <property type="match status" value="1"/>
</dbReference>
<dbReference type="GO" id="GO:0005637">
    <property type="term" value="C:nuclear inner membrane"/>
    <property type="evidence" value="ECO:0007669"/>
    <property type="project" value="InterPro"/>
</dbReference>
<evidence type="ECO:0000256" key="5">
    <source>
        <dbReference type="ARBA" id="ARBA00023242"/>
    </source>
</evidence>
<keyword evidence="5" id="KW-0539">Nucleus</keyword>
<dbReference type="GO" id="GO:0005783">
    <property type="term" value="C:endoplasmic reticulum"/>
    <property type="evidence" value="ECO:0007669"/>
    <property type="project" value="TreeGrafter"/>
</dbReference>
<evidence type="ECO:0000256" key="7">
    <source>
        <dbReference type="SAM" id="Phobius"/>
    </source>
</evidence>
<dbReference type="Proteomes" id="UP001217963">
    <property type="component" value="Chromosome XI"/>
</dbReference>
<name>A0A9Q9FAK3_ENCHE</name>
<evidence type="ECO:0000256" key="1">
    <source>
        <dbReference type="ARBA" id="ARBA00004126"/>
    </source>
</evidence>
<evidence type="ECO:0000313" key="12">
    <source>
        <dbReference type="Proteomes" id="UP001217963"/>
    </source>
</evidence>
<keyword evidence="2 7" id="KW-0812">Transmembrane</keyword>
<feature type="domain" description="Man1/Src1-like C-terminal" evidence="8">
    <location>
        <begin position="393"/>
        <end position="509"/>
    </location>
</feature>
<dbReference type="AlphaFoldDB" id="A0A9Q9FAK3"/>
<evidence type="ECO:0000256" key="3">
    <source>
        <dbReference type="ARBA" id="ARBA00022989"/>
    </source>
</evidence>
<dbReference type="InterPro" id="IPR044780">
    <property type="entry name" value="Heh2/Src1"/>
</dbReference>
<evidence type="ECO:0000313" key="9">
    <source>
        <dbReference type="EMBL" id="UTX44451.1"/>
    </source>
</evidence>
<dbReference type="Pfam" id="PF09402">
    <property type="entry name" value="MSC"/>
    <property type="match status" value="1"/>
</dbReference>
<dbReference type="EMBL" id="CP075157">
    <property type="protein sequence ID" value="UTX44451.1"/>
    <property type="molecule type" value="Genomic_DNA"/>
</dbReference>
<keyword evidence="4 7" id="KW-0472">Membrane</keyword>
<evidence type="ECO:0000313" key="11">
    <source>
        <dbReference type="Proteomes" id="UP001059546"/>
    </source>
</evidence>
<dbReference type="Proteomes" id="UP001059546">
    <property type="component" value="Chromosome XI"/>
</dbReference>
<evidence type="ECO:0000259" key="8">
    <source>
        <dbReference type="Pfam" id="PF09402"/>
    </source>
</evidence>
<dbReference type="GO" id="GO:0034399">
    <property type="term" value="C:nuclear periphery"/>
    <property type="evidence" value="ECO:0007669"/>
    <property type="project" value="TreeGrafter"/>
</dbReference>
<evidence type="ECO:0000313" key="10">
    <source>
        <dbReference type="EMBL" id="WEL39952.1"/>
    </source>
</evidence>
<dbReference type="PANTHER" id="PTHR47808">
    <property type="entry name" value="INNER NUCLEAR MEMBRANE PROTEIN HEH2-RELATED"/>
    <property type="match status" value="1"/>
</dbReference>
<evidence type="ECO:0000256" key="6">
    <source>
        <dbReference type="SAM" id="MobiDB-lite"/>
    </source>
</evidence>
<accession>A0A9Q9FAK3</accession>
<feature type="compositionally biased region" description="Basic and acidic residues" evidence="6">
    <location>
        <begin position="201"/>
        <end position="214"/>
    </location>
</feature>
<dbReference type="InterPro" id="IPR018996">
    <property type="entry name" value="Man1/Src1-like_C"/>
</dbReference>
<dbReference type="OrthoDB" id="5376590at2759"/>
<evidence type="ECO:0000256" key="2">
    <source>
        <dbReference type="ARBA" id="ARBA00022692"/>
    </source>
</evidence>
<feature type="compositionally biased region" description="Polar residues" evidence="6">
    <location>
        <begin position="229"/>
        <end position="249"/>
    </location>
</feature>
<feature type="transmembrane region" description="Helical" evidence="7">
    <location>
        <begin position="258"/>
        <end position="276"/>
    </location>
</feature>
<keyword evidence="12" id="KW-1185">Reference proteome</keyword>
<comment type="subcellular location">
    <subcellularLocation>
        <location evidence="1">Nucleus membrane</location>
    </subcellularLocation>
</comment>
<gene>
    <name evidence="9" type="ORF">GPU96_11g22550</name>
    <name evidence="10" type="ORF">PFJ87_11g01900</name>
</gene>